<dbReference type="FunFam" id="1.10.3210.10:FF:000018">
    <property type="entry name" value="Two-component system response regulator"/>
    <property type="match status" value="1"/>
</dbReference>
<dbReference type="Gene3D" id="3.40.50.2300">
    <property type="match status" value="1"/>
</dbReference>
<keyword evidence="1" id="KW-0378">Hydrolase</keyword>
<dbReference type="PROSITE" id="PS50110">
    <property type="entry name" value="RESPONSE_REGULATORY"/>
    <property type="match status" value="1"/>
</dbReference>
<keyword evidence="6" id="KW-1185">Reference proteome</keyword>
<dbReference type="GO" id="GO:0009214">
    <property type="term" value="P:cyclic nucleotide catabolic process"/>
    <property type="evidence" value="ECO:0007669"/>
    <property type="project" value="UniProtKB-ARBA"/>
</dbReference>
<evidence type="ECO:0000259" key="4">
    <source>
        <dbReference type="PROSITE" id="PS51832"/>
    </source>
</evidence>
<dbReference type="EMBL" id="CP099717">
    <property type="protein sequence ID" value="USV56289.1"/>
    <property type="molecule type" value="Genomic_DNA"/>
</dbReference>
<dbReference type="Gene3D" id="1.10.3210.10">
    <property type="entry name" value="Hypothetical protein af1432"/>
    <property type="match status" value="1"/>
</dbReference>
<evidence type="ECO:0000259" key="3">
    <source>
        <dbReference type="PROSITE" id="PS50110"/>
    </source>
</evidence>
<feature type="modified residue" description="4-aspartylphosphate" evidence="2">
    <location>
        <position position="80"/>
    </location>
</feature>
<dbReference type="InterPro" id="IPR037522">
    <property type="entry name" value="HD_GYP_dom"/>
</dbReference>
<feature type="domain" description="Response regulatory" evidence="3">
    <location>
        <begin position="25"/>
        <end position="149"/>
    </location>
</feature>
<organism evidence="5 6">
    <name type="scientific">Aeromonas encheleia</name>
    <dbReference type="NCBI Taxonomy" id="73010"/>
    <lineage>
        <taxon>Bacteria</taxon>
        <taxon>Pseudomonadati</taxon>
        <taxon>Pseudomonadota</taxon>
        <taxon>Gammaproteobacteria</taxon>
        <taxon>Aeromonadales</taxon>
        <taxon>Aeromonadaceae</taxon>
        <taxon>Aeromonas</taxon>
    </lineage>
</organism>
<dbReference type="PANTHER" id="PTHR45228">
    <property type="entry name" value="CYCLIC DI-GMP PHOSPHODIESTERASE TM_0186-RELATED"/>
    <property type="match status" value="1"/>
</dbReference>
<reference evidence="5" key="1">
    <citation type="submission" date="2022-06" db="EMBL/GenBank/DDBJ databases">
        <title>Complete Genome of Aeromonas sp. Strain SOD01 Isolated from an Urban Freshwater Stream.</title>
        <authorList>
            <person name="Williams L.E."/>
            <person name="Brysgel T."/>
            <person name="Capestro E.M."/>
            <person name="Foltz G.V."/>
            <person name="Gardner A.E."/>
            <person name="Ingrassia J."/>
            <person name="Peterson E."/>
            <person name="Arruda J."/>
            <person name="Flaherty I."/>
            <person name="Hunt M."/>
            <person name="Pappas G."/>
            <person name="Ramsaran S."/>
            <person name="Rocha M."/>
        </authorList>
    </citation>
    <scope>NUCLEOTIDE SEQUENCE</scope>
    <source>
        <strain evidence="5">SOD01</strain>
    </source>
</reference>
<dbReference type="Pfam" id="PF13487">
    <property type="entry name" value="HD_5"/>
    <property type="match status" value="1"/>
</dbReference>
<dbReference type="PROSITE" id="PS51832">
    <property type="entry name" value="HD_GYP"/>
    <property type="match status" value="1"/>
</dbReference>
<keyword evidence="2" id="KW-0597">Phosphoprotein</keyword>
<dbReference type="SUPFAM" id="SSF52172">
    <property type="entry name" value="CheY-like"/>
    <property type="match status" value="1"/>
</dbReference>
<feature type="domain" description="HD-GYP" evidence="4">
    <location>
        <begin position="303"/>
        <end position="500"/>
    </location>
</feature>
<dbReference type="PANTHER" id="PTHR45228:SF9">
    <property type="entry name" value="3'3'-CGAMP-SPECIFIC PHOSPHODIESTERASE 2"/>
    <property type="match status" value="1"/>
</dbReference>
<protein>
    <submittedName>
        <fullName evidence="5">DUF3369 domain-containing protein</fullName>
    </submittedName>
</protein>
<dbReference type="GO" id="GO:0004112">
    <property type="term" value="F:cyclic-nucleotide phosphodiesterase activity"/>
    <property type="evidence" value="ECO:0007669"/>
    <property type="project" value="UniProtKB-ARBA"/>
</dbReference>
<gene>
    <name evidence="5" type="ORF">NHF51_13085</name>
</gene>
<dbReference type="CDD" id="cd00077">
    <property type="entry name" value="HDc"/>
    <property type="match status" value="1"/>
</dbReference>
<proteinExistence type="predicted"/>
<name>A0AAE9SDD1_9GAMM</name>
<accession>A0AAE9SDD1</accession>
<evidence type="ECO:0000313" key="5">
    <source>
        <dbReference type="EMBL" id="USV56289.1"/>
    </source>
</evidence>
<dbReference type="InterPro" id="IPR011006">
    <property type="entry name" value="CheY-like_superfamily"/>
</dbReference>
<dbReference type="Pfam" id="PF11849">
    <property type="entry name" value="DUF3369"/>
    <property type="match status" value="1"/>
</dbReference>
<dbReference type="InterPro" id="IPR052020">
    <property type="entry name" value="Cyclic_di-GMP/3'3'-cGAMP_PDE"/>
</dbReference>
<dbReference type="InterPro" id="IPR021800">
    <property type="entry name" value="DUF3369"/>
</dbReference>
<dbReference type="GO" id="GO:0000160">
    <property type="term" value="P:phosphorelay signal transduction system"/>
    <property type="evidence" value="ECO:0007669"/>
    <property type="project" value="InterPro"/>
</dbReference>
<dbReference type="InterPro" id="IPR003607">
    <property type="entry name" value="HD/PDEase_dom"/>
</dbReference>
<dbReference type="RefSeq" id="WP_042651395.1">
    <property type="nucleotide sequence ID" value="NZ_CAWMEL010000002.1"/>
</dbReference>
<evidence type="ECO:0000256" key="1">
    <source>
        <dbReference type="ARBA" id="ARBA00022801"/>
    </source>
</evidence>
<evidence type="ECO:0000256" key="2">
    <source>
        <dbReference type="PROSITE-ProRule" id="PRU00169"/>
    </source>
</evidence>
<dbReference type="Proteomes" id="UP001056890">
    <property type="component" value="Chromosome"/>
</dbReference>
<dbReference type="InterPro" id="IPR001789">
    <property type="entry name" value="Sig_transdc_resp-reg_receiver"/>
</dbReference>
<evidence type="ECO:0000313" key="6">
    <source>
        <dbReference type="Proteomes" id="UP001056890"/>
    </source>
</evidence>
<dbReference type="SMART" id="SM00471">
    <property type="entry name" value="HDc"/>
    <property type="match status" value="1"/>
</dbReference>
<dbReference type="AlphaFoldDB" id="A0AAE9SDD1"/>
<dbReference type="SUPFAM" id="SSF109604">
    <property type="entry name" value="HD-domain/PDEase-like"/>
    <property type="match status" value="1"/>
</dbReference>
<sequence length="506" mass="57305">MDDQILIIDDDDDLPLPTPRPAGWKVMIVDDEPEVHRITKITLSKFEFDNKPIDFLHAYSAAEAKALLAATPDVALLLLDVVMEADHAGLEVVKFVRDELQNKMVRIVLRTGQPGQAPEDDVVTNYDINDYKDKTELTSQKLRTLLRASLRSYRDIRTLESNRQGLEKVIEASKGIFEQRALRQFVEGAQTQLSALLNLEESQIYDVKHLAYEVRDQILEPLLADEPSLLLSEAPDILRQAMTRGANVYDGNQLVLYCQNARHHLLFHIETTRPLNQMDTGLLSLFTENIIVALENIRLNEVIGDNQREIIYRIGELVETRSKESGLHVKRVALYTELFCQLLGMNEERCELIKRASPLHDIGKVGIPDAILHKPGKLTPEEWEIMKTHAQLGQDMLSGSDLALFQIGATIAGNHHEKWNGSGYPRGLRGDQIPLEGRVVALADVFDALGSDRCYKQAWPLDRVMALIEAERGQHFDPQLVDLMLANLDRFLDIRDQHKDIYIGAH</sequence>